<evidence type="ECO:0000313" key="2">
    <source>
        <dbReference type="EMBL" id="KAJ5497266.1"/>
    </source>
</evidence>
<dbReference type="Proteomes" id="UP001149954">
    <property type="component" value="Unassembled WGS sequence"/>
</dbReference>
<dbReference type="AlphaFoldDB" id="A0A9W9XQH2"/>
<accession>A0A9W9XQH2</accession>
<reference evidence="2" key="1">
    <citation type="submission" date="2022-12" db="EMBL/GenBank/DDBJ databases">
        <authorList>
            <person name="Petersen C."/>
        </authorList>
    </citation>
    <scope>NUCLEOTIDE SEQUENCE</scope>
    <source>
        <strain evidence="2">IBT 29495</strain>
    </source>
</reference>
<keyword evidence="1" id="KW-0812">Transmembrane</keyword>
<dbReference type="EMBL" id="JAPWDS010000005">
    <property type="protein sequence ID" value="KAJ5497266.1"/>
    <property type="molecule type" value="Genomic_DNA"/>
</dbReference>
<comment type="caution">
    <text evidence="2">The sequence shown here is derived from an EMBL/GenBank/DDBJ whole genome shotgun (WGS) entry which is preliminary data.</text>
</comment>
<evidence type="ECO:0000313" key="3">
    <source>
        <dbReference type="Proteomes" id="UP001149954"/>
    </source>
</evidence>
<keyword evidence="1" id="KW-0472">Membrane</keyword>
<proteinExistence type="predicted"/>
<evidence type="ECO:0000256" key="1">
    <source>
        <dbReference type="SAM" id="Phobius"/>
    </source>
</evidence>
<keyword evidence="3" id="KW-1185">Reference proteome</keyword>
<organism evidence="2 3">
    <name type="scientific">Penicillium fimorum</name>
    <dbReference type="NCBI Taxonomy" id="1882269"/>
    <lineage>
        <taxon>Eukaryota</taxon>
        <taxon>Fungi</taxon>
        <taxon>Dikarya</taxon>
        <taxon>Ascomycota</taxon>
        <taxon>Pezizomycotina</taxon>
        <taxon>Eurotiomycetes</taxon>
        <taxon>Eurotiomycetidae</taxon>
        <taxon>Eurotiales</taxon>
        <taxon>Aspergillaceae</taxon>
        <taxon>Penicillium</taxon>
    </lineage>
</organism>
<protein>
    <submittedName>
        <fullName evidence="2">Uncharacterized protein</fullName>
    </submittedName>
</protein>
<sequence length="70" mass="8395">MQRWFSPPSTISELISRFFLSVKHGRFFASFSFGVNRRIGSFYAWRLRLILVLFFTFILSSLYWADDEMT</sequence>
<keyword evidence="1" id="KW-1133">Transmembrane helix</keyword>
<name>A0A9W9XQH2_9EURO</name>
<gene>
    <name evidence="2" type="ORF">N7463_009253</name>
</gene>
<feature type="transmembrane region" description="Helical" evidence="1">
    <location>
        <begin position="47"/>
        <end position="65"/>
    </location>
</feature>
<reference evidence="2" key="2">
    <citation type="journal article" date="2023" name="IMA Fungus">
        <title>Comparative genomic study of the Penicillium genus elucidates a diverse pangenome and 15 lateral gene transfer events.</title>
        <authorList>
            <person name="Petersen C."/>
            <person name="Sorensen T."/>
            <person name="Nielsen M.R."/>
            <person name="Sondergaard T.E."/>
            <person name="Sorensen J.L."/>
            <person name="Fitzpatrick D.A."/>
            <person name="Frisvad J.C."/>
            <person name="Nielsen K.L."/>
        </authorList>
    </citation>
    <scope>NUCLEOTIDE SEQUENCE</scope>
    <source>
        <strain evidence="2">IBT 29495</strain>
    </source>
</reference>